<gene>
    <name evidence="6" type="ORF">HNR65_003322</name>
</gene>
<comment type="subcellular location">
    <subcellularLocation>
        <location evidence="1">Cytoplasm</location>
    </subcellularLocation>
</comment>
<proteinExistence type="inferred from homology"/>
<comment type="similarity">
    <text evidence="2">Belongs to the HPr family.</text>
</comment>
<accession>A0A7W0HMD7</accession>
<dbReference type="InterPro" id="IPR050399">
    <property type="entry name" value="HPr"/>
</dbReference>
<dbReference type="EMBL" id="JACDUS010000014">
    <property type="protein sequence ID" value="MBA2882966.1"/>
    <property type="molecule type" value="Genomic_DNA"/>
</dbReference>
<dbReference type="PANTHER" id="PTHR33705:SF2">
    <property type="entry name" value="PHOSPHOCARRIER PROTEIN NPR"/>
    <property type="match status" value="1"/>
</dbReference>
<dbReference type="GO" id="GO:0005737">
    <property type="term" value="C:cytoplasm"/>
    <property type="evidence" value="ECO:0007669"/>
    <property type="project" value="UniProtKB-SubCell"/>
</dbReference>
<dbReference type="InterPro" id="IPR001020">
    <property type="entry name" value="PTS_HPr_His_P_site"/>
</dbReference>
<dbReference type="InterPro" id="IPR035895">
    <property type="entry name" value="HPr-like_sf"/>
</dbReference>
<evidence type="ECO:0000256" key="3">
    <source>
        <dbReference type="ARBA" id="ARBA00022490"/>
    </source>
</evidence>
<keyword evidence="7" id="KW-1185">Reference proteome</keyword>
<dbReference type="SUPFAM" id="SSF55594">
    <property type="entry name" value="HPr-like"/>
    <property type="match status" value="1"/>
</dbReference>
<dbReference type="Pfam" id="PF00381">
    <property type="entry name" value="PTS-HPr"/>
    <property type="match status" value="1"/>
</dbReference>
<dbReference type="Proteomes" id="UP000525298">
    <property type="component" value="Unassembled WGS sequence"/>
</dbReference>
<keyword evidence="3" id="KW-0963">Cytoplasm</keyword>
<reference evidence="6 7" key="1">
    <citation type="submission" date="2020-07" db="EMBL/GenBank/DDBJ databases">
        <title>Genomic Encyclopedia of Type Strains, Phase IV (KMG-IV): sequencing the most valuable type-strain genomes for metagenomic binning, comparative biology and taxonomic classification.</title>
        <authorList>
            <person name="Goeker M."/>
        </authorList>
    </citation>
    <scope>NUCLEOTIDE SEQUENCE [LARGE SCALE GENOMIC DNA]</scope>
    <source>
        <strain evidence="6 7">DSM 17721</strain>
    </source>
</reference>
<dbReference type="PROSITE" id="PS00369">
    <property type="entry name" value="PTS_HPR_HIS"/>
    <property type="match status" value="1"/>
</dbReference>
<organism evidence="6 7">
    <name type="scientific">Desulfosalsimonas propionicica</name>
    <dbReference type="NCBI Taxonomy" id="332175"/>
    <lineage>
        <taxon>Bacteria</taxon>
        <taxon>Pseudomonadati</taxon>
        <taxon>Thermodesulfobacteriota</taxon>
        <taxon>Desulfobacteria</taxon>
        <taxon>Desulfobacterales</taxon>
        <taxon>Desulfosalsimonadaceae</taxon>
        <taxon>Desulfosalsimonas</taxon>
    </lineage>
</organism>
<feature type="domain" description="HPr" evidence="5">
    <location>
        <begin position="1"/>
        <end position="86"/>
    </location>
</feature>
<comment type="caution">
    <text evidence="6">The sequence shown here is derived from an EMBL/GenBank/DDBJ whole genome shotgun (WGS) entry which is preliminary data.</text>
</comment>
<dbReference type="PANTHER" id="PTHR33705">
    <property type="entry name" value="PHOSPHOCARRIER PROTEIN HPR"/>
    <property type="match status" value="1"/>
</dbReference>
<evidence type="ECO:0000256" key="2">
    <source>
        <dbReference type="ARBA" id="ARBA00010736"/>
    </source>
</evidence>
<dbReference type="NCBIfam" id="TIGR01003">
    <property type="entry name" value="PTS_HPr_family"/>
    <property type="match status" value="1"/>
</dbReference>
<name>A0A7W0HMD7_9BACT</name>
<protein>
    <submittedName>
        <fullName evidence="6">Phosphocarrier protein</fullName>
    </submittedName>
</protein>
<keyword evidence="4" id="KW-0598">Phosphotransferase system</keyword>
<dbReference type="PRINTS" id="PR00107">
    <property type="entry name" value="PHOSPHOCPHPR"/>
</dbReference>
<evidence type="ECO:0000256" key="1">
    <source>
        <dbReference type="ARBA" id="ARBA00004496"/>
    </source>
</evidence>
<dbReference type="CDD" id="cd00367">
    <property type="entry name" value="PTS-HPr_like"/>
    <property type="match status" value="1"/>
</dbReference>
<evidence type="ECO:0000313" key="7">
    <source>
        <dbReference type="Proteomes" id="UP000525298"/>
    </source>
</evidence>
<evidence type="ECO:0000313" key="6">
    <source>
        <dbReference type="EMBL" id="MBA2882966.1"/>
    </source>
</evidence>
<dbReference type="InterPro" id="IPR000032">
    <property type="entry name" value="HPr-like"/>
</dbReference>
<dbReference type="Gene3D" id="3.30.1340.10">
    <property type="entry name" value="HPr-like"/>
    <property type="match status" value="1"/>
</dbReference>
<dbReference type="PROSITE" id="PS51350">
    <property type="entry name" value="PTS_HPR_DOM"/>
    <property type="match status" value="1"/>
</dbReference>
<dbReference type="AlphaFoldDB" id="A0A7W0HMD7"/>
<dbReference type="RefSeq" id="WP_181552580.1">
    <property type="nucleotide sequence ID" value="NZ_JACDUS010000014.1"/>
</dbReference>
<dbReference type="GO" id="GO:0009401">
    <property type="term" value="P:phosphoenolpyruvate-dependent sugar phosphotransferase system"/>
    <property type="evidence" value="ECO:0007669"/>
    <property type="project" value="UniProtKB-KW"/>
</dbReference>
<evidence type="ECO:0000256" key="4">
    <source>
        <dbReference type="ARBA" id="ARBA00022683"/>
    </source>
</evidence>
<sequence>MTKTVTVINELGLHARPAAMIARLAMKAESGVWLIKDDEEVDATSIIDILSISGTKDSRITLRIENSSDNEILQEISKLFEDGFEE</sequence>
<evidence type="ECO:0000259" key="5">
    <source>
        <dbReference type="PROSITE" id="PS51350"/>
    </source>
</evidence>